<dbReference type="InterPro" id="IPR027417">
    <property type="entry name" value="P-loop_NTPase"/>
</dbReference>
<dbReference type="InterPro" id="IPR003439">
    <property type="entry name" value="ABC_transporter-like_ATP-bd"/>
</dbReference>
<protein>
    <recommendedName>
        <fullName evidence="5">ABC transporter domain-containing protein</fullName>
    </recommendedName>
</protein>
<reference evidence="6" key="1">
    <citation type="submission" date="2019-04" db="EMBL/GenBank/DDBJ databases">
        <authorList>
            <consortium name="Science for Life Laboratories"/>
        </authorList>
    </citation>
    <scope>NUCLEOTIDE SEQUENCE</scope>
    <source>
        <strain evidence="6">MBLW1</strain>
    </source>
</reference>
<evidence type="ECO:0000259" key="5">
    <source>
        <dbReference type="PROSITE" id="PS50893"/>
    </source>
</evidence>
<keyword evidence="3" id="KW-0547">Nucleotide-binding</keyword>
<comment type="similarity">
    <text evidence="1">Belongs to the ABC transporter superfamily.</text>
</comment>
<evidence type="ECO:0000313" key="7">
    <source>
        <dbReference type="Proteomes" id="UP000464378"/>
    </source>
</evidence>
<dbReference type="Proteomes" id="UP000464378">
    <property type="component" value="Chromosome"/>
</dbReference>
<dbReference type="Pfam" id="PF00005">
    <property type="entry name" value="ABC_tran"/>
    <property type="match status" value="1"/>
</dbReference>
<dbReference type="GO" id="GO:0016887">
    <property type="term" value="F:ATP hydrolysis activity"/>
    <property type="evidence" value="ECO:0007669"/>
    <property type="project" value="InterPro"/>
</dbReference>
<dbReference type="EMBL" id="LR586016">
    <property type="protein sequence ID" value="VIP03814.1"/>
    <property type="molecule type" value="Genomic_DNA"/>
</dbReference>
<dbReference type="GO" id="GO:0005524">
    <property type="term" value="F:ATP binding"/>
    <property type="evidence" value="ECO:0007669"/>
    <property type="project" value="UniProtKB-KW"/>
</dbReference>
<sequence length="326" mass="36159">MPSNAIEVIDLCKSYGPVMAVDHVNFTVSTGEIVGFLGPNGAGKSTTMRILTTYLPASSGVARLVGYDVMTESMQVRENIGYLPESVPLYNEMRVEEYLTYRARLKGVDRRIRTQRIHGAMEKCRVWEVRRRLISTLSKGYRQRVGLADALIHDPAILIMDEPTSGLDPLQIRETLSTIKGLGGQHTVLLSTHILSEVEAVSDRVMIINRGKLELDLRMSDLLNRQAAVVLEVRGPSDAIRSWLMKQAGVTEAIGNTLADGTNEWVVKSDSKDDIREALAAGIAAQGWGLRRIDLKRQRLEDLFTGIVTRRPGYERLTQSPTVSAT</sequence>
<dbReference type="AlphaFoldDB" id="A0A6C2YQY1"/>
<accession>A0A6C2YQY1</accession>
<name>A0A6C2YQY1_9BACT</name>
<dbReference type="RefSeq" id="WP_162658968.1">
    <property type="nucleotide sequence ID" value="NZ_LR593887.1"/>
</dbReference>
<dbReference type="PANTHER" id="PTHR43335:SF4">
    <property type="entry name" value="ABC TRANSPORTER, ATP-BINDING PROTEIN"/>
    <property type="match status" value="1"/>
</dbReference>
<dbReference type="InParanoid" id="A0A6C2YQY1"/>
<dbReference type="EMBL" id="LR593887">
    <property type="protein sequence ID" value="VTS04995.1"/>
    <property type="molecule type" value="Genomic_DNA"/>
</dbReference>
<dbReference type="Gene3D" id="3.40.50.300">
    <property type="entry name" value="P-loop containing nucleotide triphosphate hydrolases"/>
    <property type="match status" value="1"/>
</dbReference>
<dbReference type="CDD" id="cd03230">
    <property type="entry name" value="ABC_DR_subfamily_A"/>
    <property type="match status" value="1"/>
</dbReference>
<dbReference type="KEGG" id="tim:GMBLW1_01460"/>
<proteinExistence type="inferred from homology"/>
<gene>
    <name evidence="6" type="ORF">GMBLW1_01460</name>
</gene>
<dbReference type="PROSITE" id="PS50893">
    <property type="entry name" value="ABC_TRANSPORTER_2"/>
    <property type="match status" value="1"/>
</dbReference>
<evidence type="ECO:0000313" key="6">
    <source>
        <dbReference type="EMBL" id="VIP03814.1"/>
    </source>
</evidence>
<dbReference type="SUPFAM" id="SSF52540">
    <property type="entry name" value="P-loop containing nucleoside triphosphate hydrolases"/>
    <property type="match status" value="1"/>
</dbReference>
<keyword evidence="7" id="KW-1185">Reference proteome</keyword>
<keyword evidence="2" id="KW-0813">Transport</keyword>
<dbReference type="InterPro" id="IPR003593">
    <property type="entry name" value="AAA+_ATPase"/>
</dbReference>
<organism evidence="6">
    <name type="scientific">Tuwongella immobilis</name>
    <dbReference type="NCBI Taxonomy" id="692036"/>
    <lineage>
        <taxon>Bacteria</taxon>
        <taxon>Pseudomonadati</taxon>
        <taxon>Planctomycetota</taxon>
        <taxon>Planctomycetia</taxon>
        <taxon>Gemmatales</taxon>
        <taxon>Gemmataceae</taxon>
        <taxon>Tuwongella</taxon>
    </lineage>
</organism>
<dbReference type="SMART" id="SM00382">
    <property type="entry name" value="AAA"/>
    <property type="match status" value="1"/>
</dbReference>
<keyword evidence="4" id="KW-0067">ATP-binding</keyword>
<feature type="domain" description="ABC transporter" evidence="5">
    <location>
        <begin position="6"/>
        <end position="235"/>
    </location>
</feature>
<evidence type="ECO:0000256" key="3">
    <source>
        <dbReference type="ARBA" id="ARBA00022741"/>
    </source>
</evidence>
<dbReference type="PANTHER" id="PTHR43335">
    <property type="entry name" value="ABC TRANSPORTER, ATP-BINDING PROTEIN"/>
    <property type="match status" value="1"/>
</dbReference>
<evidence type="ECO:0000256" key="1">
    <source>
        <dbReference type="ARBA" id="ARBA00005417"/>
    </source>
</evidence>
<evidence type="ECO:0000256" key="2">
    <source>
        <dbReference type="ARBA" id="ARBA00022448"/>
    </source>
</evidence>
<evidence type="ECO:0000256" key="4">
    <source>
        <dbReference type="ARBA" id="ARBA00022840"/>
    </source>
</evidence>